<evidence type="ECO:0000313" key="3">
    <source>
        <dbReference type="EMBL" id="CAD8080147.1"/>
    </source>
</evidence>
<name>A0A8S1MI41_PARPR</name>
<evidence type="ECO:0000256" key="1">
    <source>
        <dbReference type="SAM" id="Coils"/>
    </source>
</evidence>
<dbReference type="Proteomes" id="UP000688137">
    <property type="component" value="Unassembled WGS sequence"/>
</dbReference>
<dbReference type="EMBL" id="CAJJDM010000064">
    <property type="protein sequence ID" value="CAD8080147.1"/>
    <property type="molecule type" value="Genomic_DNA"/>
</dbReference>
<keyword evidence="4" id="KW-1185">Reference proteome</keyword>
<feature type="compositionally biased region" description="Basic and acidic residues" evidence="2">
    <location>
        <begin position="14"/>
        <end position="24"/>
    </location>
</feature>
<evidence type="ECO:0000313" key="4">
    <source>
        <dbReference type="Proteomes" id="UP000688137"/>
    </source>
</evidence>
<sequence>MQPKKHNSNLSNSKLEKKQLEEKVNQFIQENDGLSSSDLINKASIVKKSDQKSTSLNKKLPIAKQQEQKISKPPIIKETEKQINQQKSSQIKKEEINQQINVSQTESQKTTITINERQLQVKLKEKQREIQLLNDKVKNLESDLILLKNQNKEYQELLNEKIMKTTLHYNQRRFLLLSQNILSKQQQIFRMTQIVQLTRQIQYELENQLINLRDTMENIQDTYDGAYKISTFCDKQLERLRYIQSQQLHEQEVQFEQKNNSQKHILLTLSKVDSCISEIINLFDCNKQQYNFIDEQLISKLDALSINLNRVIQCKELPNINLKPNLVILQEEFHRIQGSFNSIFPHYNSMNELIKKQIQNDLIYSQLEDISKESKELKNCPLAIRQINILRSLIIHCLLSIHTFNFRPTFKPFFDIIQPFLQDCQGIFDQYQDNNQQMGQQIIWELWKSSHKNLQQCIENILKEVNQMKQEYSGYWNHKIFDLQQK</sequence>
<dbReference type="AlphaFoldDB" id="A0A8S1MI41"/>
<keyword evidence="1" id="KW-0175">Coiled coil</keyword>
<gene>
    <name evidence="3" type="ORF">PPRIM_AZ9-3.1.T0630116</name>
</gene>
<accession>A0A8S1MI41</accession>
<feature type="region of interest" description="Disordered" evidence="2">
    <location>
        <begin position="1"/>
        <end position="24"/>
    </location>
</feature>
<feature type="coiled-coil region" evidence="1">
    <location>
        <begin position="116"/>
        <end position="160"/>
    </location>
</feature>
<evidence type="ECO:0000256" key="2">
    <source>
        <dbReference type="SAM" id="MobiDB-lite"/>
    </source>
</evidence>
<comment type="caution">
    <text evidence="3">The sequence shown here is derived from an EMBL/GenBank/DDBJ whole genome shotgun (WGS) entry which is preliminary data.</text>
</comment>
<reference evidence="3" key="1">
    <citation type="submission" date="2021-01" db="EMBL/GenBank/DDBJ databases">
        <authorList>
            <consortium name="Genoscope - CEA"/>
            <person name="William W."/>
        </authorList>
    </citation>
    <scope>NUCLEOTIDE SEQUENCE</scope>
</reference>
<organism evidence="3 4">
    <name type="scientific">Paramecium primaurelia</name>
    <dbReference type="NCBI Taxonomy" id="5886"/>
    <lineage>
        <taxon>Eukaryota</taxon>
        <taxon>Sar</taxon>
        <taxon>Alveolata</taxon>
        <taxon>Ciliophora</taxon>
        <taxon>Intramacronucleata</taxon>
        <taxon>Oligohymenophorea</taxon>
        <taxon>Peniculida</taxon>
        <taxon>Parameciidae</taxon>
        <taxon>Paramecium</taxon>
    </lineage>
</organism>
<proteinExistence type="predicted"/>
<protein>
    <submittedName>
        <fullName evidence="3">Uncharacterized protein</fullName>
    </submittedName>
</protein>
<dbReference type="OMA" id="CKELPNI"/>